<evidence type="ECO:0000313" key="2">
    <source>
        <dbReference type="EMBL" id="CAI9277213.1"/>
    </source>
</evidence>
<feature type="region of interest" description="Disordered" evidence="1">
    <location>
        <begin position="29"/>
        <end position="54"/>
    </location>
</feature>
<protein>
    <submittedName>
        <fullName evidence="2">Uncharacterized protein</fullName>
    </submittedName>
</protein>
<keyword evidence="3" id="KW-1185">Reference proteome</keyword>
<dbReference type="AlphaFoldDB" id="A0AA36DZY5"/>
<gene>
    <name evidence="2" type="ORF">LSALG_LOCUS17154</name>
</gene>
<name>A0AA36DZY5_LACSI</name>
<evidence type="ECO:0000256" key="1">
    <source>
        <dbReference type="SAM" id="MobiDB-lite"/>
    </source>
</evidence>
<proteinExistence type="predicted"/>
<organism evidence="2 3">
    <name type="scientific">Lactuca saligna</name>
    <name type="common">Willowleaf lettuce</name>
    <dbReference type="NCBI Taxonomy" id="75948"/>
    <lineage>
        <taxon>Eukaryota</taxon>
        <taxon>Viridiplantae</taxon>
        <taxon>Streptophyta</taxon>
        <taxon>Embryophyta</taxon>
        <taxon>Tracheophyta</taxon>
        <taxon>Spermatophyta</taxon>
        <taxon>Magnoliopsida</taxon>
        <taxon>eudicotyledons</taxon>
        <taxon>Gunneridae</taxon>
        <taxon>Pentapetalae</taxon>
        <taxon>asterids</taxon>
        <taxon>campanulids</taxon>
        <taxon>Asterales</taxon>
        <taxon>Asteraceae</taxon>
        <taxon>Cichorioideae</taxon>
        <taxon>Cichorieae</taxon>
        <taxon>Lactucinae</taxon>
        <taxon>Lactuca</taxon>
    </lineage>
</organism>
<reference evidence="2" key="1">
    <citation type="submission" date="2023-04" db="EMBL/GenBank/DDBJ databases">
        <authorList>
            <person name="Vijverberg K."/>
            <person name="Xiong W."/>
            <person name="Schranz E."/>
        </authorList>
    </citation>
    <scope>NUCLEOTIDE SEQUENCE</scope>
</reference>
<evidence type="ECO:0000313" key="3">
    <source>
        <dbReference type="Proteomes" id="UP001177003"/>
    </source>
</evidence>
<dbReference type="Proteomes" id="UP001177003">
    <property type="component" value="Chromosome 3"/>
</dbReference>
<dbReference type="EMBL" id="OX465079">
    <property type="protein sequence ID" value="CAI9277213.1"/>
    <property type="molecule type" value="Genomic_DNA"/>
</dbReference>
<sequence>MQMVVLASASFQREVSQLGRVEREIGVAEESNNSNFDAKIDDRPIPDASEQSETDDYEGFIGLGFMPQVSFSAIPQNVIYPESYFEGEIPQGTNSDTESDNDQVNHQKRKASLSKGGRAHDVETGTSAAGDRFASPPSKKTKLIVYLNVLAGVWDIIVDEVREIMIENNVAIRERKETKKGKCLSTKLAQALASADESVDVQSTNDQVKKIQLFNDSVGLNYHLVG</sequence>
<accession>A0AA36DZY5</accession>
<feature type="region of interest" description="Disordered" evidence="1">
    <location>
        <begin position="89"/>
        <end position="135"/>
    </location>
</feature>